<protein>
    <submittedName>
        <fullName evidence="5">Pyrimidine reductase family protein</fullName>
    </submittedName>
</protein>
<evidence type="ECO:0000256" key="1">
    <source>
        <dbReference type="ARBA" id="ARBA00005104"/>
    </source>
</evidence>
<evidence type="ECO:0000313" key="5">
    <source>
        <dbReference type="EMBL" id="GAA3698596.1"/>
    </source>
</evidence>
<comment type="caution">
    <text evidence="5">The sequence shown here is derived from an EMBL/GenBank/DDBJ whole genome shotgun (WGS) entry which is preliminary data.</text>
</comment>
<dbReference type="Proteomes" id="UP001500051">
    <property type="component" value="Unassembled WGS sequence"/>
</dbReference>
<dbReference type="InterPro" id="IPR002734">
    <property type="entry name" value="RibDG_C"/>
</dbReference>
<evidence type="ECO:0000256" key="2">
    <source>
        <dbReference type="ARBA" id="ARBA00022857"/>
    </source>
</evidence>
<gene>
    <name evidence="5" type="ORF">GCM10022204_13700</name>
</gene>
<keyword evidence="2" id="KW-0521">NADP</keyword>
<evidence type="ECO:0000259" key="4">
    <source>
        <dbReference type="Pfam" id="PF01872"/>
    </source>
</evidence>
<dbReference type="SUPFAM" id="SSF53597">
    <property type="entry name" value="Dihydrofolate reductase-like"/>
    <property type="match status" value="1"/>
</dbReference>
<dbReference type="InterPro" id="IPR050765">
    <property type="entry name" value="Riboflavin_Biosynth_HTPR"/>
</dbReference>
<comment type="pathway">
    <text evidence="1">Cofactor biosynthesis; riboflavin biosynthesis.</text>
</comment>
<dbReference type="EMBL" id="BAAAYX010000003">
    <property type="protein sequence ID" value="GAA3698596.1"/>
    <property type="molecule type" value="Genomic_DNA"/>
</dbReference>
<dbReference type="Gene3D" id="3.40.430.10">
    <property type="entry name" value="Dihydrofolate Reductase, subunit A"/>
    <property type="match status" value="1"/>
</dbReference>
<feature type="domain" description="Bacterial bifunctional deaminase-reductase C-terminal" evidence="4">
    <location>
        <begin position="34"/>
        <end position="228"/>
    </location>
</feature>
<name>A0ABP7CZ34_9ACTN</name>
<keyword evidence="3" id="KW-0560">Oxidoreductase</keyword>
<proteinExistence type="predicted"/>
<organism evidence="5 6">
    <name type="scientific">Microlunatus aurantiacus</name>
    <dbReference type="NCBI Taxonomy" id="446786"/>
    <lineage>
        <taxon>Bacteria</taxon>
        <taxon>Bacillati</taxon>
        <taxon>Actinomycetota</taxon>
        <taxon>Actinomycetes</taxon>
        <taxon>Propionibacteriales</taxon>
        <taxon>Propionibacteriaceae</taxon>
        <taxon>Microlunatus</taxon>
    </lineage>
</organism>
<dbReference type="InterPro" id="IPR024072">
    <property type="entry name" value="DHFR-like_dom_sf"/>
</dbReference>
<evidence type="ECO:0000256" key="3">
    <source>
        <dbReference type="ARBA" id="ARBA00023002"/>
    </source>
</evidence>
<reference evidence="6" key="1">
    <citation type="journal article" date="2019" name="Int. J. Syst. Evol. Microbiol.">
        <title>The Global Catalogue of Microorganisms (GCM) 10K type strain sequencing project: providing services to taxonomists for standard genome sequencing and annotation.</title>
        <authorList>
            <consortium name="The Broad Institute Genomics Platform"/>
            <consortium name="The Broad Institute Genome Sequencing Center for Infectious Disease"/>
            <person name="Wu L."/>
            <person name="Ma J."/>
        </authorList>
    </citation>
    <scope>NUCLEOTIDE SEQUENCE [LARGE SCALE GENOMIC DNA]</scope>
    <source>
        <strain evidence="6">JCM 16548</strain>
    </source>
</reference>
<accession>A0ABP7CZ34</accession>
<sequence length="253" mass="26888">MRLLQHVDGRPAGPLSRDDLVALYRWPGGNGTAHVRSNFVATLDGSVQGLDGRSGSINTESDHEVFALHRALTDVVLVGAGTVRDEGYRAVDLQPWQRSLRSAEGLPPFPSLVVITGSLRLDPAFAAPDVEHGPVIVVTTSAHDDGAIRPFHDHGAEVLRSPGPEIALSWMLDRLAAAGLTRVLCEGGPSLHRDLIAHGLLDQLSLTLAPSAVGGVGRRSTSGAALDARADFDLSFVLLGDDQTLFTSHRRRG</sequence>
<keyword evidence="6" id="KW-1185">Reference proteome</keyword>
<dbReference type="Pfam" id="PF01872">
    <property type="entry name" value="RibD_C"/>
    <property type="match status" value="1"/>
</dbReference>
<dbReference type="PANTHER" id="PTHR38011:SF7">
    <property type="entry name" value="2,5-DIAMINO-6-RIBOSYLAMINO-4(3H)-PYRIMIDINONE 5'-PHOSPHATE REDUCTASE"/>
    <property type="match status" value="1"/>
</dbReference>
<dbReference type="RefSeq" id="WP_344811562.1">
    <property type="nucleotide sequence ID" value="NZ_BAAAYX010000003.1"/>
</dbReference>
<dbReference type="PANTHER" id="PTHR38011">
    <property type="entry name" value="DIHYDROFOLATE REDUCTASE FAMILY PROTEIN (AFU_ORTHOLOGUE AFUA_8G06820)"/>
    <property type="match status" value="1"/>
</dbReference>
<evidence type="ECO:0000313" key="6">
    <source>
        <dbReference type="Proteomes" id="UP001500051"/>
    </source>
</evidence>